<gene>
    <name evidence="1" type="ORF">BDN70DRAFT_857538</name>
</gene>
<dbReference type="AlphaFoldDB" id="A0A9P5Z3D0"/>
<protein>
    <submittedName>
        <fullName evidence="1">Uncharacterized protein</fullName>
    </submittedName>
</protein>
<keyword evidence="2" id="KW-1185">Reference proteome</keyword>
<evidence type="ECO:0000313" key="1">
    <source>
        <dbReference type="EMBL" id="KAF9480071.1"/>
    </source>
</evidence>
<organism evidence="1 2">
    <name type="scientific">Pholiota conissans</name>
    <dbReference type="NCBI Taxonomy" id="109636"/>
    <lineage>
        <taxon>Eukaryota</taxon>
        <taxon>Fungi</taxon>
        <taxon>Dikarya</taxon>
        <taxon>Basidiomycota</taxon>
        <taxon>Agaricomycotina</taxon>
        <taxon>Agaricomycetes</taxon>
        <taxon>Agaricomycetidae</taxon>
        <taxon>Agaricales</taxon>
        <taxon>Agaricineae</taxon>
        <taxon>Strophariaceae</taxon>
        <taxon>Pholiota</taxon>
    </lineage>
</organism>
<dbReference type="OrthoDB" id="3365310at2759"/>
<dbReference type="EMBL" id="MU155201">
    <property type="protein sequence ID" value="KAF9480071.1"/>
    <property type="molecule type" value="Genomic_DNA"/>
</dbReference>
<sequence>MQSMFYRYWRNVPKFATTRTSLRFASSSVVIRHPPSNAPREVPTPLVFVSSQSWDKESTTGTTFLSSMLAEKGFTCIENDLCLPDESKSDSSLMMKYFESETNLPKELVSTIRLSTIPFPPVVFARASACLIAQTYISSHPASGMVLISPPASNEVLDTAKLPTPLEEFNYEPKFPIAVIATPRHAQCLRESNRICQSGNVDIITVQDLHDGQIFVEVEKWLDKLGI</sequence>
<dbReference type="Proteomes" id="UP000807469">
    <property type="component" value="Unassembled WGS sequence"/>
</dbReference>
<proteinExistence type="predicted"/>
<name>A0A9P5Z3D0_9AGAR</name>
<reference evidence="1" key="1">
    <citation type="submission" date="2020-11" db="EMBL/GenBank/DDBJ databases">
        <authorList>
            <consortium name="DOE Joint Genome Institute"/>
            <person name="Ahrendt S."/>
            <person name="Riley R."/>
            <person name="Andreopoulos W."/>
            <person name="Labutti K."/>
            <person name="Pangilinan J."/>
            <person name="Ruiz-Duenas F.J."/>
            <person name="Barrasa J.M."/>
            <person name="Sanchez-Garcia M."/>
            <person name="Camarero S."/>
            <person name="Miyauchi S."/>
            <person name="Serrano A."/>
            <person name="Linde D."/>
            <person name="Babiker R."/>
            <person name="Drula E."/>
            <person name="Ayuso-Fernandez I."/>
            <person name="Pacheco R."/>
            <person name="Padilla G."/>
            <person name="Ferreira P."/>
            <person name="Barriuso J."/>
            <person name="Kellner H."/>
            <person name="Castanera R."/>
            <person name="Alfaro M."/>
            <person name="Ramirez L."/>
            <person name="Pisabarro A.G."/>
            <person name="Kuo A."/>
            <person name="Tritt A."/>
            <person name="Lipzen A."/>
            <person name="He G."/>
            <person name="Yan M."/>
            <person name="Ng V."/>
            <person name="Cullen D."/>
            <person name="Martin F."/>
            <person name="Rosso M.-N."/>
            <person name="Henrissat B."/>
            <person name="Hibbett D."/>
            <person name="Martinez A.T."/>
            <person name="Grigoriev I.V."/>
        </authorList>
    </citation>
    <scope>NUCLEOTIDE SEQUENCE</scope>
    <source>
        <strain evidence="1">CIRM-BRFM 674</strain>
    </source>
</reference>
<comment type="caution">
    <text evidence="1">The sequence shown here is derived from an EMBL/GenBank/DDBJ whole genome shotgun (WGS) entry which is preliminary data.</text>
</comment>
<accession>A0A9P5Z3D0</accession>
<evidence type="ECO:0000313" key="2">
    <source>
        <dbReference type="Proteomes" id="UP000807469"/>
    </source>
</evidence>